<dbReference type="Pfam" id="PF09413">
    <property type="entry name" value="DUF2007"/>
    <property type="match status" value="1"/>
</dbReference>
<name>A0ABW3AVR5_9SPHI</name>
<dbReference type="Proteomes" id="UP001597010">
    <property type="component" value="Unassembled WGS sequence"/>
</dbReference>
<dbReference type="InterPro" id="IPR011322">
    <property type="entry name" value="N-reg_PII-like_a/b"/>
</dbReference>
<reference evidence="3" key="1">
    <citation type="journal article" date="2019" name="Int. J. Syst. Evol. Microbiol.">
        <title>The Global Catalogue of Microorganisms (GCM) 10K type strain sequencing project: providing services to taxonomists for standard genome sequencing and annotation.</title>
        <authorList>
            <consortium name="The Broad Institute Genomics Platform"/>
            <consortium name="The Broad Institute Genome Sequencing Center for Infectious Disease"/>
            <person name="Wu L."/>
            <person name="Ma J."/>
        </authorList>
    </citation>
    <scope>NUCLEOTIDE SEQUENCE [LARGE SCALE GENOMIC DNA]</scope>
    <source>
        <strain evidence="3">CCUG 61484</strain>
    </source>
</reference>
<protein>
    <submittedName>
        <fullName evidence="2">DUF2007 domain-containing protein</fullName>
    </submittedName>
</protein>
<accession>A0ABW3AVR5</accession>
<evidence type="ECO:0000313" key="2">
    <source>
        <dbReference type="EMBL" id="MFD0794444.1"/>
    </source>
</evidence>
<proteinExistence type="predicted"/>
<keyword evidence="3" id="KW-1185">Reference proteome</keyword>
<dbReference type="RefSeq" id="WP_377115786.1">
    <property type="nucleotide sequence ID" value="NZ_JBHTHZ010000011.1"/>
</dbReference>
<dbReference type="EMBL" id="JBHTHZ010000011">
    <property type="protein sequence ID" value="MFD0794444.1"/>
    <property type="molecule type" value="Genomic_DNA"/>
</dbReference>
<dbReference type="Gene3D" id="3.30.70.790">
    <property type="entry name" value="UreE, C-terminal domain"/>
    <property type="match status" value="1"/>
</dbReference>
<feature type="domain" description="DUF2007" evidence="1">
    <location>
        <begin position="17"/>
        <end position="74"/>
    </location>
</feature>
<comment type="caution">
    <text evidence="2">The sequence shown here is derived from an EMBL/GenBank/DDBJ whole genome shotgun (WGS) entry which is preliminary data.</text>
</comment>
<organism evidence="2 3">
    <name type="scientific">Mucilaginibacter litoreus</name>
    <dbReference type="NCBI Taxonomy" id="1048221"/>
    <lineage>
        <taxon>Bacteria</taxon>
        <taxon>Pseudomonadati</taxon>
        <taxon>Bacteroidota</taxon>
        <taxon>Sphingobacteriia</taxon>
        <taxon>Sphingobacteriales</taxon>
        <taxon>Sphingobacteriaceae</taxon>
        <taxon>Mucilaginibacter</taxon>
    </lineage>
</organism>
<dbReference type="InterPro" id="IPR018551">
    <property type="entry name" value="DUF2007"/>
</dbReference>
<evidence type="ECO:0000259" key="1">
    <source>
        <dbReference type="Pfam" id="PF09413"/>
    </source>
</evidence>
<evidence type="ECO:0000313" key="3">
    <source>
        <dbReference type="Proteomes" id="UP001597010"/>
    </source>
</evidence>
<gene>
    <name evidence="2" type="ORF">ACFQZX_12525</name>
</gene>
<dbReference type="SUPFAM" id="SSF54913">
    <property type="entry name" value="GlnB-like"/>
    <property type="match status" value="1"/>
</dbReference>
<sequence>MKADTDDNIITFERYYDPMLAHIVRTKLEDAGIPCFIADDNIIAANPLFNNAVGGIKLKIFERDLQRCREILEQSGNLHEHDHVEIDEESQAPVICPYCASTNVKHRLADQDYSTGIPGVLNTLIGFFKNQNEWHCYNCQRDFE</sequence>